<keyword evidence="2" id="KW-1015">Disulfide bond</keyword>
<dbReference type="EMBL" id="JBIGHY010000007">
    <property type="protein sequence ID" value="MFG6415931.1"/>
    <property type="molecule type" value="Genomic_DNA"/>
</dbReference>
<dbReference type="Gene3D" id="1.10.530.10">
    <property type="match status" value="1"/>
</dbReference>
<evidence type="ECO:0000256" key="2">
    <source>
        <dbReference type="ARBA" id="ARBA00023157"/>
    </source>
</evidence>
<protein>
    <submittedName>
        <fullName evidence="5">Chitinase</fullName>
    </submittedName>
</protein>
<dbReference type="InterPro" id="IPR023346">
    <property type="entry name" value="Lysozyme-like_dom_sf"/>
</dbReference>
<evidence type="ECO:0000259" key="4">
    <source>
        <dbReference type="Pfam" id="PF00182"/>
    </source>
</evidence>
<proteinExistence type="predicted"/>
<sequence>MIRALASLALLLALTATAGTPFLPSRAQFDTLFPERIAFYTYEGFAEAVRQTPGFADWGSDTQRRQEMAAFLGQIAHESDQLRAQREYKRENWHKYCRNDARLGCAAGQQYYGRGPIQLSWNYQYKAAGDFLGLDLWSDPDRVARDSTVAWRTALWYWMTQPGESSQPSHAAIRSGAGFGATTRAINGPLECDKPTDPDAKRKNARRADFYKHASDLFGVPLLHPLGC</sequence>
<evidence type="ECO:0000256" key="1">
    <source>
        <dbReference type="ARBA" id="ARBA00022821"/>
    </source>
</evidence>
<reference evidence="5 6" key="1">
    <citation type="submission" date="2024-09" db="EMBL/GenBank/DDBJ databases">
        <title>Novel species of the genus Pelomonas and Roseateles isolated from streams.</title>
        <authorList>
            <person name="Lu H."/>
        </authorList>
    </citation>
    <scope>NUCLEOTIDE SEQUENCE [LARGE SCALE GENOMIC DNA]</scope>
    <source>
        <strain evidence="5 6">DC23W</strain>
    </source>
</reference>
<evidence type="ECO:0000313" key="5">
    <source>
        <dbReference type="EMBL" id="MFG6415931.1"/>
    </source>
</evidence>
<dbReference type="PANTHER" id="PTHR22595:SF79">
    <property type="entry name" value="CHITINASE 12"/>
    <property type="match status" value="1"/>
</dbReference>
<dbReference type="InterPro" id="IPR016283">
    <property type="entry name" value="Glyco_hydro_19"/>
</dbReference>
<name>A0ABW7EQZ9_9BURK</name>
<gene>
    <name evidence="5" type="ORF">ACG02S_18715</name>
</gene>
<feature type="domain" description="Glycoside hydrolase family 19 catalytic" evidence="4">
    <location>
        <begin position="38"/>
        <end position="228"/>
    </location>
</feature>
<keyword evidence="1" id="KW-0611">Plant defense</keyword>
<comment type="caution">
    <text evidence="5">The sequence shown here is derived from an EMBL/GenBank/DDBJ whole genome shotgun (WGS) entry which is preliminary data.</text>
</comment>
<dbReference type="Gene3D" id="3.30.20.10">
    <property type="entry name" value="Endochitinase, domain 2"/>
    <property type="match status" value="1"/>
</dbReference>
<dbReference type="InterPro" id="IPR000726">
    <property type="entry name" value="Glyco_hydro_19_cat"/>
</dbReference>
<keyword evidence="6" id="KW-1185">Reference proteome</keyword>
<evidence type="ECO:0000313" key="6">
    <source>
        <dbReference type="Proteomes" id="UP001606300"/>
    </source>
</evidence>
<dbReference type="PIRSF" id="PIRSF001060">
    <property type="entry name" value="Endochitinase"/>
    <property type="match status" value="1"/>
</dbReference>
<dbReference type="RefSeq" id="WP_394472000.1">
    <property type="nucleotide sequence ID" value="NZ_JBIGHY010000007.1"/>
</dbReference>
<dbReference type="SUPFAM" id="SSF53955">
    <property type="entry name" value="Lysozyme-like"/>
    <property type="match status" value="1"/>
</dbReference>
<dbReference type="CDD" id="cd00325">
    <property type="entry name" value="chitinase_GH19"/>
    <property type="match status" value="1"/>
</dbReference>
<organism evidence="5 6">
    <name type="scientific">Pelomonas dachongensis</name>
    <dbReference type="NCBI Taxonomy" id="3299029"/>
    <lineage>
        <taxon>Bacteria</taxon>
        <taxon>Pseudomonadati</taxon>
        <taxon>Pseudomonadota</taxon>
        <taxon>Betaproteobacteria</taxon>
        <taxon>Burkholderiales</taxon>
        <taxon>Sphaerotilaceae</taxon>
        <taxon>Roseateles</taxon>
    </lineage>
</organism>
<keyword evidence="3" id="KW-0732">Signal</keyword>
<feature type="signal peptide" evidence="3">
    <location>
        <begin position="1"/>
        <end position="18"/>
    </location>
</feature>
<evidence type="ECO:0000256" key="3">
    <source>
        <dbReference type="SAM" id="SignalP"/>
    </source>
</evidence>
<accession>A0ABW7EQZ9</accession>
<dbReference type="PANTHER" id="PTHR22595">
    <property type="entry name" value="CHITINASE-RELATED"/>
    <property type="match status" value="1"/>
</dbReference>
<dbReference type="Pfam" id="PF00182">
    <property type="entry name" value="Glyco_hydro_19"/>
    <property type="match status" value="1"/>
</dbReference>
<feature type="chain" id="PRO_5047384903" evidence="3">
    <location>
        <begin position="19"/>
        <end position="228"/>
    </location>
</feature>
<dbReference type="Proteomes" id="UP001606300">
    <property type="component" value="Unassembled WGS sequence"/>
</dbReference>